<evidence type="ECO:0000256" key="7">
    <source>
        <dbReference type="ARBA" id="ARBA00022723"/>
    </source>
</evidence>
<dbReference type="FunFam" id="3.30.200.20:FF:000168">
    <property type="entry name" value="L-type lectin-domain containing receptor kinase IX.1"/>
    <property type="match status" value="1"/>
</dbReference>
<organism evidence="24 25">
    <name type="scientific">Nyssa sinensis</name>
    <dbReference type="NCBI Taxonomy" id="561372"/>
    <lineage>
        <taxon>Eukaryota</taxon>
        <taxon>Viridiplantae</taxon>
        <taxon>Streptophyta</taxon>
        <taxon>Embryophyta</taxon>
        <taxon>Tracheophyta</taxon>
        <taxon>Spermatophyta</taxon>
        <taxon>Magnoliopsida</taxon>
        <taxon>eudicotyledons</taxon>
        <taxon>Gunneridae</taxon>
        <taxon>Pentapetalae</taxon>
        <taxon>asterids</taxon>
        <taxon>Cornales</taxon>
        <taxon>Nyssaceae</taxon>
        <taxon>Nyssa</taxon>
    </lineage>
</organism>
<dbReference type="InterPro" id="IPR013320">
    <property type="entry name" value="ConA-like_dom_sf"/>
</dbReference>
<dbReference type="InterPro" id="IPR013083">
    <property type="entry name" value="Znf_RING/FYVE/PHD"/>
</dbReference>
<dbReference type="SMART" id="SM00220">
    <property type="entry name" value="S_TKc"/>
    <property type="match status" value="1"/>
</dbReference>
<comment type="subcellular location">
    <subcellularLocation>
        <location evidence="1">Cell membrane</location>
        <topology evidence="1">Single-pass type I membrane protein</topology>
    </subcellularLocation>
</comment>
<evidence type="ECO:0000256" key="4">
    <source>
        <dbReference type="ARBA" id="ARBA00022475"/>
    </source>
</evidence>
<name>A0A5J5BX18_9ASTE</name>
<dbReference type="InterPro" id="IPR001293">
    <property type="entry name" value="Znf_TRAF"/>
</dbReference>
<feature type="binding site" evidence="20">
    <location>
        <position position="543"/>
    </location>
    <ligand>
        <name>ATP</name>
        <dbReference type="ChEBI" id="CHEBI:30616"/>
    </ligand>
</feature>
<dbReference type="InterPro" id="IPR000719">
    <property type="entry name" value="Prot_kinase_dom"/>
</dbReference>
<dbReference type="CDD" id="cd14066">
    <property type="entry name" value="STKc_IRAK"/>
    <property type="match status" value="1"/>
</dbReference>
<dbReference type="PANTHER" id="PTHR27007">
    <property type="match status" value="1"/>
</dbReference>
<keyword evidence="10 20" id="KW-0547">Nucleotide-binding</keyword>
<evidence type="ECO:0000256" key="10">
    <source>
        <dbReference type="ARBA" id="ARBA00022741"/>
    </source>
</evidence>
<dbReference type="CDD" id="cd06899">
    <property type="entry name" value="lectin_legume_LecRK_Arcelin_ConA"/>
    <property type="match status" value="1"/>
</dbReference>
<feature type="transmembrane region" description="Helical" evidence="21">
    <location>
        <begin position="210"/>
        <end position="231"/>
    </location>
</feature>
<reference evidence="24 25" key="1">
    <citation type="submission" date="2019-09" db="EMBL/GenBank/DDBJ databases">
        <title>A chromosome-level genome assembly of the Chinese tupelo Nyssa sinensis.</title>
        <authorList>
            <person name="Yang X."/>
            <person name="Kang M."/>
            <person name="Yang Y."/>
            <person name="Xiong H."/>
            <person name="Wang M."/>
            <person name="Zhang Z."/>
            <person name="Wang Z."/>
            <person name="Wu H."/>
            <person name="Ma T."/>
            <person name="Liu J."/>
            <person name="Xi Z."/>
        </authorList>
    </citation>
    <scope>NUCLEOTIDE SEQUENCE [LARGE SCALE GENOMIC DNA]</scope>
    <source>
        <strain evidence="24">J267</strain>
        <tissue evidence="24">Leaf</tissue>
    </source>
</reference>
<evidence type="ECO:0000256" key="19">
    <source>
        <dbReference type="PROSITE-ProRule" id="PRU00207"/>
    </source>
</evidence>
<evidence type="ECO:0000256" key="17">
    <source>
        <dbReference type="ARBA" id="ARBA00023170"/>
    </source>
</evidence>
<dbReference type="GO" id="GO:0008270">
    <property type="term" value="F:zinc ion binding"/>
    <property type="evidence" value="ECO:0007669"/>
    <property type="project" value="UniProtKB-KW"/>
</dbReference>
<dbReference type="Gene3D" id="1.10.510.10">
    <property type="entry name" value="Transferase(Phosphotransferase) domain 1"/>
    <property type="match status" value="1"/>
</dbReference>
<keyword evidence="17" id="KW-0675">Receptor</keyword>
<keyword evidence="25" id="KW-1185">Reference proteome</keyword>
<keyword evidence="14 20" id="KW-0067">ATP-binding</keyword>
<keyword evidence="11 19" id="KW-0863">Zinc-finger</keyword>
<evidence type="ECO:0000256" key="15">
    <source>
        <dbReference type="ARBA" id="ARBA00022989"/>
    </source>
</evidence>
<evidence type="ECO:0000256" key="6">
    <source>
        <dbReference type="ARBA" id="ARBA00022692"/>
    </source>
</evidence>
<evidence type="ECO:0000256" key="9">
    <source>
        <dbReference type="ARBA" id="ARBA00022734"/>
    </source>
</evidence>
<evidence type="ECO:0000256" key="3">
    <source>
        <dbReference type="ARBA" id="ARBA00010217"/>
    </source>
</evidence>
<keyword evidence="4" id="KW-1003">Cell membrane</keyword>
<evidence type="ECO:0000256" key="12">
    <source>
        <dbReference type="ARBA" id="ARBA00022777"/>
    </source>
</evidence>
<evidence type="ECO:0000256" key="14">
    <source>
        <dbReference type="ARBA" id="ARBA00022840"/>
    </source>
</evidence>
<dbReference type="GO" id="GO:0004672">
    <property type="term" value="F:protein kinase activity"/>
    <property type="evidence" value="ECO:0007669"/>
    <property type="project" value="InterPro"/>
</dbReference>
<evidence type="ECO:0000256" key="8">
    <source>
        <dbReference type="ARBA" id="ARBA00022729"/>
    </source>
</evidence>
<evidence type="ECO:0008006" key="26">
    <source>
        <dbReference type="Google" id="ProtNLM"/>
    </source>
</evidence>
<evidence type="ECO:0000259" key="22">
    <source>
        <dbReference type="PROSITE" id="PS50011"/>
    </source>
</evidence>
<evidence type="ECO:0000313" key="24">
    <source>
        <dbReference type="EMBL" id="KAA8546650.1"/>
    </source>
</evidence>
<dbReference type="PROSITE" id="PS50145">
    <property type="entry name" value="ZF_TRAF"/>
    <property type="match status" value="1"/>
</dbReference>
<dbReference type="Gene3D" id="3.30.40.10">
    <property type="entry name" value="Zinc/RING finger domain, C3HC4 (zinc finger)"/>
    <property type="match status" value="2"/>
</dbReference>
<dbReference type="OrthoDB" id="4062651at2759"/>
<evidence type="ECO:0000256" key="11">
    <source>
        <dbReference type="ARBA" id="ARBA00022771"/>
    </source>
</evidence>
<evidence type="ECO:0000256" key="1">
    <source>
        <dbReference type="ARBA" id="ARBA00004251"/>
    </source>
</evidence>
<dbReference type="FunFam" id="1.10.510.10:FF:000240">
    <property type="entry name" value="Lectin-domain containing receptor kinase A4.3"/>
    <property type="match status" value="1"/>
</dbReference>
<feature type="domain" description="TRAF-type" evidence="23">
    <location>
        <begin position="47"/>
        <end position="91"/>
    </location>
</feature>
<proteinExistence type="inferred from homology"/>
<gene>
    <name evidence="24" type="ORF">F0562_003119</name>
</gene>
<dbReference type="AlphaFoldDB" id="A0A5J5BX18"/>
<dbReference type="InterPro" id="IPR001220">
    <property type="entry name" value="Legume_lectin_dom"/>
</dbReference>
<dbReference type="GO" id="GO:0030246">
    <property type="term" value="F:carbohydrate binding"/>
    <property type="evidence" value="ECO:0007669"/>
    <property type="project" value="UniProtKB-KW"/>
</dbReference>
<evidence type="ECO:0000313" key="25">
    <source>
        <dbReference type="Proteomes" id="UP000325577"/>
    </source>
</evidence>
<dbReference type="InterPro" id="IPR011009">
    <property type="entry name" value="Kinase-like_dom_sf"/>
</dbReference>
<evidence type="ECO:0000256" key="18">
    <source>
        <dbReference type="ARBA" id="ARBA00023180"/>
    </source>
</evidence>
<keyword evidence="12" id="KW-0418">Kinase</keyword>
<dbReference type="SUPFAM" id="SSF56112">
    <property type="entry name" value="Protein kinase-like (PK-like)"/>
    <property type="match status" value="1"/>
</dbReference>
<sequence>MAQQHSANICSHCDKAIPTQNFDLHIAHCSRNLERCKFCGDMVPKRHVEEHYINTHAPVTCTLCSETVERETLALHNRETCPQRIVTCEYCEFPLPAVDLFKHQDVCGNRTEYCHSCGRYIRLRETLGHENRCQGRLNEATVGTSRDVVATEREQGAQRRQRQHDFSRKHLLLTVAITGIAVLIGSFVFQKADNQQLQWVMASYPYNLPTSFPSAAPHITLLFSFLILPFANSIHFQITRFDPNAANILYEGDAVPFVGAVEFNNVRYLCRVSRATYAEKVRLWDSATGKLSDFSTHFSFIIDTQGLPTYGHGLAFFLAPVGFQIPPNSAGGFLGLFNTTTSDSSRNQIIVVEFDSFPNPEWDPSFEHVGINNDSISSAVTAPWNASLHSGDTADAWIIYNATTKNLIGFSAATGQYVERHILQSWEFTSSLDIKETSGKNVKKIRLIAGLTVSVGVLIVGGIITLVGLWKRRQTRRKTMEMVNLTSINDDLERGAGPRRFSYSDLVSATNNFSDDRKLGEGGFGCVYRGHLNDLDTPVAVKKISRGSRQGKKEYITEVKIISGLRHRNLVQLIGWCHDQGEFLLIYEFMPNGSLDSHLFGKKSVLNWAVRYKIALGLASALLYLHEEWEQCVVHRDIKSSNIMLDSSFNVKLGDFGLARLMDHELGPQTTGLAGTFGYLAPEYISTRKASKESDVYSFGVVALEIASGRRPVDPTDGKSQVGLVEWVWDIYGTGQLLAALDQRLDRDFDAKQVECLIIVGLWCAHPDRNLRPSIRQAIQVLNFEAAIPSLPNKMPVPLYHAPISTPTLGSGEPLITYTSMEMGR</sequence>
<dbReference type="Pfam" id="PF00139">
    <property type="entry name" value="Lectin_legB"/>
    <property type="match status" value="1"/>
</dbReference>
<keyword evidence="16 21" id="KW-0472">Membrane</keyword>
<dbReference type="GO" id="GO:0005524">
    <property type="term" value="F:ATP binding"/>
    <property type="evidence" value="ECO:0007669"/>
    <property type="project" value="UniProtKB-UniRule"/>
</dbReference>
<dbReference type="Gene3D" id="2.60.120.200">
    <property type="match status" value="2"/>
</dbReference>
<keyword evidence="6 21" id="KW-0812">Transmembrane</keyword>
<evidence type="ECO:0000259" key="23">
    <source>
        <dbReference type="PROSITE" id="PS50145"/>
    </source>
</evidence>
<comment type="similarity">
    <text evidence="3">In the C-terminal section; belongs to the protein kinase superfamily. Ser/Thr protein kinase family.</text>
</comment>
<dbReference type="EMBL" id="CM018032">
    <property type="protein sequence ID" value="KAA8546650.1"/>
    <property type="molecule type" value="Genomic_DNA"/>
</dbReference>
<dbReference type="InterPro" id="IPR017441">
    <property type="entry name" value="Protein_kinase_ATP_BS"/>
</dbReference>
<feature type="transmembrane region" description="Helical" evidence="21">
    <location>
        <begin position="447"/>
        <end position="470"/>
    </location>
</feature>
<evidence type="ECO:0000256" key="2">
    <source>
        <dbReference type="ARBA" id="ARBA00008536"/>
    </source>
</evidence>
<accession>A0A5J5BX18</accession>
<feature type="domain" description="Protein kinase" evidence="22">
    <location>
        <begin position="513"/>
        <end position="788"/>
    </location>
</feature>
<protein>
    <recommendedName>
        <fullName evidence="26">Protein kinase domain-containing protein</fullName>
    </recommendedName>
</protein>
<dbReference type="Pfam" id="PF00069">
    <property type="entry name" value="Pkinase"/>
    <property type="match status" value="1"/>
</dbReference>
<keyword evidence="7 19" id="KW-0479">Metal-binding</keyword>
<evidence type="ECO:0000256" key="21">
    <source>
        <dbReference type="SAM" id="Phobius"/>
    </source>
</evidence>
<dbReference type="PROSITE" id="PS00108">
    <property type="entry name" value="PROTEIN_KINASE_ST"/>
    <property type="match status" value="1"/>
</dbReference>
<dbReference type="Proteomes" id="UP000325577">
    <property type="component" value="Linkage Group LG1"/>
</dbReference>
<evidence type="ECO:0000256" key="5">
    <source>
        <dbReference type="ARBA" id="ARBA00022679"/>
    </source>
</evidence>
<dbReference type="PROSITE" id="PS50011">
    <property type="entry name" value="PROTEIN_KINASE_DOM"/>
    <property type="match status" value="1"/>
</dbReference>
<keyword evidence="13 19" id="KW-0862">Zinc</keyword>
<dbReference type="PROSITE" id="PS00107">
    <property type="entry name" value="PROTEIN_KINASE_ATP"/>
    <property type="match status" value="1"/>
</dbReference>
<keyword evidence="9" id="KW-0430">Lectin</keyword>
<dbReference type="InterPro" id="IPR050528">
    <property type="entry name" value="L-type_Lectin-RKs"/>
</dbReference>
<keyword evidence="5" id="KW-0808">Transferase</keyword>
<keyword evidence="18" id="KW-0325">Glycoprotein</keyword>
<dbReference type="GO" id="GO:0002229">
    <property type="term" value="P:defense response to oomycetes"/>
    <property type="evidence" value="ECO:0007669"/>
    <property type="project" value="UniProtKB-ARBA"/>
</dbReference>
<evidence type="ECO:0000256" key="13">
    <source>
        <dbReference type="ARBA" id="ARBA00022833"/>
    </source>
</evidence>
<keyword evidence="8" id="KW-0732">Signal</keyword>
<evidence type="ECO:0000256" key="16">
    <source>
        <dbReference type="ARBA" id="ARBA00023136"/>
    </source>
</evidence>
<dbReference type="Gene3D" id="3.30.200.20">
    <property type="entry name" value="Phosphorylase Kinase, domain 1"/>
    <property type="match status" value="1"/>
</dbReference>
<dbReference type="SUPFAM" id="SSF49899">
    <property type="entry name" value="Concanavalin A-like lectins/glucanases"/>
    <property type="match status" value="1"/>
</dbReference>
<dbReference type="InterPro" id="IPR008271">
    <property type="entry name" value="Ser/Thr_kinase_AS"/>
</dbReference>
<feature type="zinc finger region" description="TRAF-type" evidence="19">
    <location>
        <begin position="47"/>
        <end position="91"/>
    </location>
</feature>
<evidence type="ECO:0000256" key="20">
    <source>
        <dbReference type="PROSITE-ProRule" id="PRU10141"/>
    </source>
</evidence>
<feature type="transmembrane region" description="Helical" evidence="21">
    <location>
        <begin position="170"/>
        <end position="190"/>
    </location>
</feature>
<comment type="similarity">
    <text evidence="2">In the N-terminal section; belongs to the leguminous lectin family.</text>
</comment>
<keyword evidence="15 21" id="KW-1133">Transmembrane helix</keyword>
<dbReference type="GO" id="GO:0005886">
    <property type="term" value="C:plasma membrane"/>
    <property type="evidence" value="ECO:0007669"/>
    <property type="project" value="UniProtKB-SubCell"/>
</dbReference>